<evidence type="ECO:0000313" key="10">
    <source>
        <dbReference type="Proteomes" id="UP000095284"/>
    </source>
</evidence>
<dbReference type="Pfam" id="PF08246">
    <property type="entry name" value="Inhibitor_I29"/>
    <property type="match status" value="1"/>
</dbReference>
<evidence type="ECO:0000259" key="8">
    <source>
        <dbReference type="SMART" id="SM00645"/>
    </source>
</evidence>
<dbReference type="Pfam" id="PF00112">
    <property type="entry name" value="Peptidase_C1"/>
    <property type="match status" value="1"/>
</dbReference>
<proteinExistence type="inferred from homology"/>
<dbReference type="GO" id="GO:0006508">
    <property type="term" value="P:proteolysis"/>
    <property type="evidence" value="ECO:0007669"/>
    <property type="project" value="UniProtKB-KW"/>
</dbReference>
<feature type="signal peptide" evidence="7">
    <location>
        <begin position="1"/>
        <end position="31"/>
    </location>
</feature>
<keyword evidence="3" id="KW-0378">Hydrolase</keyword>
<keyword evidence="6" id="KW-1015">Disulfide bond</keyword>
<keyword evidence="4" id="KW-0788">Thiol protease</keyword>
<comment type="similarity">
    <text evidence="1">Belongs to the peptidase C1 family.</text>
</comment>
<dbReference type="InterPro" id="IPR000668">
    <property type="entry name" value="Peptidase_C1A_C"/>
</dbReference>
<dbReference type="PROSITE" id="PS00639">
    <property type="entry name" value="THIOL_PROTEASE_HIS"/>
    <property type="match status" value="1"/>
</dbReference>
<keyword evidence="5" id="KW-0865">Zymogen</keyword>
<name>A0A1I7RTP6_BURXY</name>
<evidence type="ECO:0008006" key="12">
    <source>
        <dbReference type="Google" id="ProtNLM"/>
    </source>
</evidence>
<dbReference type="PROSITE" id="PS00139">
    <property type="entry name" value="THIOL_PROTEASE_CYS"/>
    <property type="match status" value="1"/>
</dbReference>
<dbReference type="InterPro" id="IPR013201">
    <property type="entry name" value="Prot_inhib_I29"/>
</dbReference>
<dbReference type="SUPFAM" id="SSF54001">
    <property type="entry name" value="Cysteine proteinases"/>
    <property type="match status" value="1"/>
</dbReference>
<dbReference type="InterPro" id="IPR013128">
    <property type="entry name" value="Peptidase_C1A"/>
</dbReference>
<dbReference type="PANTHER" id="PTHR12411">
    <property type="entry name" value="CYSTEINE PROTEASE FAMILY C1-RELATED"/>
    <property type="match status" value="1"/>
</dbReference>
<protein>
    <recommendedName>
        <fullName evidence="12">Pept_C1 domain-containing protein</fullName>
    </recommendedName>
</protein>
<dbReference type="SMR" id="A0A1I7RTP6"/>
<feature type="domain" description="Cathepsin propeptide inhibitor" evidence="9">
    <location>
        <begin position="95"/>
        <end position="151"/>
    </location>
</feature>
<dbReference type="WBParaSite" id="BXY_0410100.1">
    <property type="protein sequence ID" value="BXY_0410100.1"/>
    <property type="gene ID" value="BXY_0410100"/>
</dbReference>
<feature type="domain" description="Peptidase C1A papain C-terminal" evidence="8">
    <location>
        <begin position="178"/>
        <end position="397"/>
    </location>
</feature>
<dbReference type="PROSITE" id="PS00640">
    <property type="entry name" value="THIOL_PROTEASE_ASN"/>
    <property type="match status" value="1"/>
</dbReference>
<evidence type="ECO:0000256" key="1">
    <source>
        <dbReference type="ARBA" id="ARBA00008455"/>
    </source>
</evidence>
<dbReference type="InterPro" id="IPR025661">
    <property type="entry name" value="Pept_asp_AS"/>
</dbReference>
<evidence type="ECO:0000259" key="9">
    <source>
        <dbReference type="SMART" id="SM00848"/>
    </source>
</evidence>
<evidence type="ECO:0000256" key="2">
    <source>
        <dbReference type="ARBA" id="ARBA00022670"/>
    </source>
</evidence>
<dbReference type="Gene3D" id="3.90.70.10">
    <property type="entry name" value="Cysteine proteinases"/>
    <property type="match status" value="1"/>
</dbReference>
<evidence type="ECO:0000256" key="7">
    <source>
        <dbReference type="SAM" id="SignalP"/>
    </source>
</evidence>
<keyword evidence="2" id="KW-0645">Protease</keyword>
<dbReference type="InterPro" id="IPR025660">
    <property type="entry name" value="Pept_his_AS"/>
</dbReference>
<dbReference type="GO" id="GO:0008234">
    <property type="term" value="F:cysteine-type peptidase activity"/>
    <property type="evidence" value="ECO:0007669"/>
    <property type="project" value="UniProtKB-KW"/>
</dbReference>
<accession>A0A1I7RTP6</accession>
<evidence type="ECO:0000256" key="4">
    <source>
        <dbReference type="ARBA" id="ARBA00022807"/>
    </source>
</evidence>
<evidence type="ECO:0000313" key="11">
    <source>
        <dbReference type="WBParaSite" id="BXY_0410100.1"/>
    </source>
</evidence>
<evidence type="ECO:0000256" key="5">
    <source>
        <dbReference type="ARBA" id="ARBA00023145"/>
    </source>
</evidence>
<organism evidence="10 11">
    <name type="scientific">Bursaphelenchus xylophilus</name>
    <name type="common">Pinewood nematode worm</name>
    <name type="synonym">Aphelenchoides xylophilus</name>
    <dbReference type="NCBI Taxonomy" id="6326"/>
    <lineage>
        <taxon>Eukaryota</taxon>
        <taxon>Metazoa</taxon>
        <taxon>Ecdysozoa</taxon>
        <taxon>Nematoda</taxon>
        <taxon>Chromadorea</taxon>
        <taxon>Rhabditida</taxon>
        <taxon>Tylenchina</taxon>
        <taxon>Tylenchomorpha</taxon>
        <taxon>Aphelenchoidea</taxon>
        <taxon>Aphelenchoididae</taxon>
        <taxon>Bursaphelenchus</taxon>
    </lineage>
</organism>
<dbReference type="InterPro" id="IPR039417">
    <property type="entry name" value="Peptidase_C1A_papain-like"/>
</dbReference>
<feature type="chain" id="PRO_5018648835" description="Pept_C1 domain-containing protein" evidence="7">
    <location>
        <begin position="32"/>
        <end position="399"/>
    </location>
</feature>
<sequence>MKDGAASQTTFGIMWKSLLAAGLLVVGTATSAPFSKDALTEDFDYSFFGGLFGNGAHEFIDNLVDTTPNTKNALKMAAILRNSLESDALEDFNQFFGFIIKYGKEYKSQAEVAERFRKFQDSLASIETNSRENPELEFAVNKYDDLSEEEFFSGRLGTYAKKTKKFDAYVPKTAPDNVPDSWDWRDHNGVTPVKDQQHCGSCYAFSVVGTIESQYLVHKKTELDLSEEDLVACTYLNDTEYHNNGCHGGNFEDSFAFAQEKGLCTEKDWPYDLDDMDTPIPQCTKKPVAAKIKEITSVSDEDDMKVSLYENGPLLAEIQAGGNLFRDYHSGVMDPPTPPDGWNINHGVVIIGYGTTENGTDYWTIKNSWGKGWGDHGYFKIRRGTDCLGVTSGVFAVSV</sequence>
<keyword evidence="7" id="KW-0732">Signal</keyword>
<dbReference type="CDD" id="cd02248">
    <property type="entry name" value="Peptidase_C1A"/>
    <property type="match status" value="1"/>
</dbReference>
<dbReference type="eggNOG" id="KOG1543">
    <property type="taxonomic scope" value="Eukaryota"/>
</dbReference>
<dbReference type="PRINTS" id="PR00705">
    <property type="entry name" value="PAPAIN"/>
</dbReference>
<dbReference type="SMART" id="SM00848">
    <property type="entry name" value="Inhibitor_I29"/>
    <property type="match status" value="1"/>
</dbReference>
<dbReference type="Proteomes" id="UP000095284">
    <property type="component" value="Unplaced"/>
</dbReference>
<dbReference type="AlphaFoldDB" id="A0A1I7RTP6"/>
<dbReference type="InterPro" id="IPR038765">
    <property type="entry name" value="Papain-like_cys_pep_sf"/>
</dbReference>
<evidence type="ECO:0000256" key="6">
    <source>
        <dbReference type="ARBA" id="ARBA00023157"/>
    </source>
</evidence>
<dbReference type="InterPro" id="IPR000169">
    <property type="entry name" value="Pept_cys_AS"/>
</dbReference>
<reference evidence="11" key="1">
    <citation type="submission" date="2016-11" db="UniProtKB">
        <authorList>
            <consortium name="WormBaseParasite"/>
        </authorList>
    </citation>
    <scope>IDENTIFICATION</scope>
</reference>
<evidence type="ECO:0000256" key="3">
    <source>
        <dbReference type="ARBA" id="ARBA00022801"/>
    </source>
</evidence>
<dbReference type="SMART" id="SM00645">
    <property type="entry name" value="Pept_C1"/>
    <property type="match status" value="1"/>
</dbReference>